<accession>A0A2T4BJ55</accession>
<evidence type="ECO:0000313" key="4">
    <source>
        <dbReference type="Proteomes" id="UP000241546"/>
    </source>
</evidence>
<feature type="region of interest" description="Disordered" evidence="1">
    <location>
        <begin position="57"/>
        <end position="85"/>
    </location>
</feature>
<evidence type="ECO:0000313" key="3">
    <source>
        <dbReference type="EMBL" id="PTB69354.1"/>
    </source>
</evidence>
<name>A0A2T4BJ55_9HYPO</name>
<feature type="signal peptide" evidence="2">
    <location>
        <begin position="1"/>
        <end position="19"/>
    </location>
</feature>
<gene>
    <name evidence="3" type="ORF">BBK36DRAFT_1137793</name>
</gene>
<dbReference type="Proteomes" id="UP000241546">
    <property type="component" value="Unassembled WGS sequence"/>
</dbReference>
<proteinExistence type="predicted"/>
<protein>
    <recommendedName>
        <fullName evidence="5">Secreted protein</fullName>
    </recommendedName>
</protein>
<keyword evidence="4" id="KW-1185">Reference proteome</keyword>
<evidence type="ECO:0000256" key="1">
    <source>
        <dbReference type="SAM" id="MobiDB-lite"/>
    </source>
</evidence>
<sequence>MPCSSVALQLCLLARNSSATQIAGSQDPDNWWHVVPRNARSAAVPLSTAALESHPWDASGMRASTQASLDPTRGESIRSEPVAAEAWSSAINKQLDIRQHTQRS</sequence>
<dbReference type="RefSeq" id="XP_024752674.1">
    <property type="nucleotide sequence ID" value="XM_024893197.1"/>
</dbReference>
<dbReference type="AlphaFoldDB" id="A0A2T4BJ55"/>
<evidence type="ECO:0000256" key="2">
    <source>
        <dbReference type="SAM" id="SignalP"/>
    </source>
</evidence>
<reference evidence="4" key="1">
    <citation type="submission" date="2016-07" db="EMBL/GenBank/DDBJ databases">
        <title>Multiple horizontal gene transfer events from other fungi enriched the ability of initially mycotrophic Trichoderma (Ascomycota) to feed on dead plant biomass.</title>
        <authorList>
            <consortium name="DOE Joint Genome Institute"/>
            <person name="Atanasova L."/>
            <person name="Chenthamara K."/>
            <person name="Zhang J."/>
            <person name="Grujic M."/>
            <person name="Henrissat B."/>
            <person name="Kuo A."/>
            <person name="Aerts A."/>
            <person name="Salamov A."/>
            <person name="Lipzen A."/>
            <person name="Labutti K."/>
            <person name="Barry K."/>
            <person name="Miao Y."/>
            <person name="Rahimi M.J."/>
            <person name="Shen Q."/>
            <person name="Grigoriev I.V."/>
            <person name="Kubicek C.P."/>
            <person name="Druzhinina I.S."/>
        </authorList>
    </citation>
    <scope>NUCLEOTIDE SEQUENCE [LARGE SCALE GENOMIC DNA]</scope>
    <source>
        <strain evidence="4">TUCIM 6016</strain>
    </source>
</reference>
<evidence type="ECO:0008006" key="5">
    <source>
        <dbReference type="Google" id="ProtNLM"/>
    </source>
</evidence>
<organism evidence="3 4">
    <name type="scientific">Trichoderma citrinoviride</name>
    <dbReference type="NCBI Taxonomy" id="58853"/>
    <lineage>
        <taxon>Eukaryota</taxon>
        <taxon>Fungi</taxon>
        <taxon>Dikarya</taxon>
        <taxon>Ascomycota</taxon>
        <taxon>Pezizomycotina</taxon>
        <taxon>Sordariomycetes</taxon>
        <taxon>Hypocreomycetidae</taxon>
        <taxon>Hypocreales</taxon>
        <taxon>Hypocreaceae</taxon>
        <taxon>Trichoderma</taxon>
    </lineage>
</organism>
<keyword evidence="2" id="KW-0732">Signal</keyword>
<dbReference type="EMBL" id="KZ680208">
    <property type="protein sequence ID" value="PTB69354.1"/>
    <property type="molecule type" value="Genomic_DNA"/>
</dbReference>
<feature type="chain" id="PRO_5015575428" description="Secreted protein" evidence="2">
    <location>
        <begin position="20"/>
        <end position="104"/>
    </location>
</feature>
<dbReference type="GeneID" id="36601315"/>